<protein>
    <recommendedName>
        <fullName evidence="16">PPPDE domain-containing protein</fullName>
    </recommendedName>
</protein>
<feature type="region of interest" description="Disordered" evidence="15">
    <location>
        <begin position="1"/>
        <end position="21"/>
    </location>
</feature>
<keyword evidence="13" id="KW-0464">Manganese</keyword>
<evidence type="ECO:0000256" key="11">
    <source>
        <dbReference type="ARBA" id="ARBA00022833"/>
    </source>
</evidence>
<evidence type="ECO:0000256" key="5">
    <source>
        <dbReference type="ARBA" id="ARBA00006045"/>
    </source>
</evidence>
<dbReference type="GO" id="GO:0016879">
    <property type="term" value="F:ligase activity, forming carbon-nitrogen bonds"/>
    <property type="evidence" value="ECO:0007669"/>
    <property type="project" value="InterPro"/>
</dbReference>
<dbReference type="SMART" id="SM01179">
    <property type="entry name" value="DUF862"/>
    <property type="match status" value="1"/>
</dbReference>
<accession>A0A7J6L4M5</accession>
<gene>
    <name evidence="17" type="ORF">FOL47_010160</name>
</gene>
<keyword evidence="7" id="KW-0507">mRNA processing</keyword>
<comment type="similarity">
    <text evidence="6">Belongs to the DeSI family.</text>
</comment>
<evidence type="ECO:0000256" key="6">
    <source>
        <dbReference type="ARBA" id="ARBA00008140"/>
    </source>
</evidence>
<dbReference type="PANTHER" id="PTHR12849">
    <property type="entry name" value="RNA LARIAT DEBRANCHING ENZYME"/>
    <property type="match status" value="1"/>
</dbReference>
<feature type="domain" description="PPPDE" evidence="16">
    <location>
        <begin position="1021"/>
        <end position="1156"/>
    </location>
</feature>
<evidence type="ECO:0000256" key="1">
    <source>
        <dbReference type="ARBA" id="ARBA00001936"/>
    </source>
</evidence>
<dbReference type="GO" id="GO:0000398">
    <property type="term" value="P:mRNA splicing, via spliceosome"/>
    <property type="evidence" value="ECO:0007669"/>
    <property type="project" value="TreeGrafter"/>
</dbReference>
<comment type="cofactor">
    <cofactor evidence="3">
        <name>Fe(2+)</name>
        <dbReference type="ChEBI" id="CHEBI:29033"/>
    </cofactor>
</comment>
<dbReference type="GO" id="GO:0008233">
    <property type="term" value="F:peptidase activity"/>
    <property type="evidence" value="ECO:0007669"/>
    <property type="project" value="UniProtKB-KW"/>
</dbReference>
<dbReference type="Pfam" id="PF00149">
    <property type="entry name" value="Metallophos"/>
    <property type="match status" value="1"/>
</dbReference>
<dbReference type="GO" id="GO:0008033">
    <property type="term" value="P:tRNA processing"/>
    <property type="evidence" value="ECO:0007669"/>
    <property type="project" value="InterPro"/>
</dbReference>
<dbReference type="GO" id="GO:0005524">
    <property type="term" value="F:ATP binding"/>
    <property type="evidence" value="ECO:0007669"/>
    <property type="project" value="InterPro"/>
</dbReference>
<dbReference type="SUPFAM" id="SSF116846">
    <property type="entry name" value="MIT domain"/>
    <property type="match status" value="1"/>
</dbReference>
<dbReference type="InterPro" id="IPR008580">
    <property type="entry name" value="PPPDE_dom"/>
</dbReference>
<comment type="similarity">
    <text evidence="5">Belongs to the lariat debranching enzyme family.</text>
</comment>
<evidence type="ECO:0000256" key="12">
    <source>
        <dbReference type="ARBA" id="ARBA00023004"/>
    </source>
</evidence>
<reference evidence="17 18" key="1">
    <citation type="submission" date="2020-04" db="EMBL/GenBank/DDBJ databases">
        <title>Perkinsus chesapeaki whole genome sequence.</title>
        <authorList>
            <person name="Bogema D.R."/>
        </authorList>
    </citation>
    <scope>NUCLEOTIDE SEQUENCE [LARGE SCALE GENOMIC DNA]</scope>
    <source>
        <strain evidence="17">ATCC PRA-425</strain>
    </source>
</reference>
<dbReference type="PANTHER" id="PTHR12849:SF0">
    <property type="entry name" value="LARIAT DEBRANCHING ENZYME"/>
    <property type="match status" value="1"/>
</dbReference>
<comment type="cofactor">
    <cofactor evidence="1">
        <name>Mn(2+)</name>
        <dbReference type="ChEBI" id="CHEBI:29035"/>
    </cofactor>
</comment>
<comment type="caution">
    <text evidence="17">The sequence shown here is derived from an EMBL/GenBank/DDBJ whole genome shotgun (WGS) entry which is preliminary data.</text>
</comment>
<dbReference type="GO" id="GO:0006508">
    <property type="term" value="P:proteolysis"/>
    <property type="evidence" value="ECO:0007669"/>
    <property type="project" value="UniProtKB-KW"/>
</dbReference>
<sequence length="1758" mass="194504">MSSGHFPSPPSTSPIPSATSAVEDYAARAEEASRVATEGAIVEQQAMVHDRANRIQNAITCYVQASNRLAEAASLLPSAHPDVGAISQHRMEVDSRVTYLRSMMDAGMLQPGLPLEHHIKPVSLTMTSSALDIAGRGHPIGGPSSTEVGAAAALGGLGGMLLLGPLGLVAGAAGAAYCTTRTDAVGYAARGAGSATAATVQQGSEFCQRYGLGQRAQTIVSGAAVRAREINDSYHVTENIQAGAVAAGRRLSEFNQQYQVTDRVGAGLARGMSAIGGWLSGNPQEAGPSVSEAARLVWDFDRFWFPAESNEPQSFWFAMHSHLPKFDEPKREAQRYFPAVVPLIFSLLTDPTKMWALPVWVRLRLAIMCDQTIRNMSLPPEQAFLKTLVDRVTLRLAQTVALNQPDNGAIMATHGLYRALFLTLIFRHNGLAKMSLRLLKPLPEDNETVGKFTECTKAVLCNRYIDYALSDDCNPDLASTSVGEAPKDRHVLDELCRKDPEFLVDSPALSEQDMALMNRLKDFFTTYYPNNTVPKVLVLSLSGGVDSMTHLFLLSKLQQFLGFKLVACHIRHSNRDDAKQELQWVTYVTALLGVPLYHHHVKLRRPHGSLKTGIDRMNYEKKTRDIRFSMYAKAHKLAWAAAGLPEGSRTQPVVVVGHHMDDVDENRLAELGKGNLLNINGMVMNADGTDDDEIGNVCQVRPLLLSTRKEELIACASRHNIPYMVDSTPKWSRRGWIRGVLDLGFPIEGGARRQFLMDLTLAGQLSDDLDRQVTQASVDLVPHRIIPAGDARFKKQNRVVTDFHFLAIDTSNLFSTKEAPLLMKEISETKDRLLEVVSRIAPAWSPAVEAYKKQVVLSTEDSSTAVSDGSDEEEEGHKCPIQPIRVDQLREESLTVTILLNVMIRLHDKNPTYRQQFFQGKRPSRRSVEHFCTTAETTRKPFVLTAMRKTCPGLYVSSPSYLCLFDKNAELDQASGGNRESLAKVLFNSFNRALAAELAPPPPTAQRRPTSIRPSPVVDGRQVELHVYDLDKVVSHLNAVTRAFSWGAFHVGVEVYGEEWSFGQTTDPQATGLCIIRPKSHEVHVYRESVPMGNTNLSRADSVWRLMVTMRKEWLGGSYHILRRNCIHFAKALCLRLGCEKEFPSWIEALPSRTEGLSQTFDVASAHVRALDDWLRISHGFNSLRSSVTRLIEITPATAAVPVCGLSAATFDLIPQTFVPQYGLLPPAVLTAAIQRGAPPTSPPPRIARLYLMSLESPLPHYDPARHLTIAVEGCAHGDLDRIYEAIGHLEKTKKTPPVDLLICCGDFQAIRTEAELNDLAAPPKHRHMKDFHRYWTGERTAPITTIFVGGNHEAPSHLRELYYGGWAAKGIYYIGHSGVVRCKGVRIGGLSGIYKGYHYELGHYEMAPYDEDTKRSAYHVRKYEMDKLAALSENKEAMQNDPVRVIITHDWPTGITDYGDTDTLLRVKDRNGTMRQEISRGELGNAHSMDLMRRIRPDYWFSGHMHAKYTALVPHEATEDRQASLTRFIALDKCVPRRQGSLGYLQIITIDVETGQLWARSLEGKGNDNEAEAVFGKRSRIPLQFDLEWLALLAVNNSSMPLTRDRWTGAIKRPTEEDIERVRSALEGNDDITKAGTEYEIPDRFVSSDSDKPGSHRQRQWLMDILETEDVLGAAEAAGPPVPTGGFEITGGTLGADGRLNAHGLETSEMCTDSGVVFFDDSAPTSSGIDSSPEAKRPRTEEGLRPCEEDIDLGDLD</sequence>
<dbReference type="EMBL" id="JAAPAO010000764">
    <property type="protein sequence ID" value="KAF4654061.1"/>
    <property type="molecule type" value="Genomic_DNA"/>
</dbReference>
<dbReference type="Pfam" id="PF01171">
    <property type="entry name" value="ATP_bind_3"/>
    <property type="match status" value="1"/>
</dbReference>
<dbReference type="InterPro" id="IPR014729">
    <property type="entry name" value="Rossmann-like_a/b/a_fold"/>
</dbReference>
<keyword evidence="18" id="KW-1185">Reference proteome</keyword>
<feature type="compositionally biased region" description="Basic and acidic residues" evidence="15">
    <location>
        <begin position="1734"/>
        <end position="1749"/>
    </location>
</feature>
<evidence type="ECO:0000256" key="9">
    <source>
        <dbReference type="ARBA" id="ARBA00022723"/>
    </source>
</evidence>
<keyword evidence="10" id="KW-0378">Hydrolase</keyword>
<evidence type="ECO:0000256" key="2">
    <source>
        <dbReference type="ARBA" id="ARBA00001947"/>
    </source>
</evidence>
<comment type="cofactor">
    <cofactor evidence="2">
        <name>Zn(2+)</name>
        <dbReference type="ChEBI" id="CHEBI:29105"/>
    </cofactor>
</comment>
<dbReference type="CDD" id="cd01992">
    <property type="entry name" value="TilS_N"/>
    <property type="match status" value="1"/>
</dbReference>
<dbReference type="GO" id="GO:0005634">
    <property type="term" value="C:nucleus"/>
    <property type="evidence" value="ECO:0007669"/>
    <property type="project" value="UniProtKB-SubCell"/>
</dbReference>
<keyword evidence="8" id="KW-0645">Protease</keyword>
<evidence type="ECO:0000256" key="8">
    <source>
        <dbReference type="ARBA" id="ARBA00022670"/>
    </source>
</evidence>
<dbReference type="SMART" id="SM01124">
    <property type="entry name" value="DBR1"/>
    <property type="match status" value="1"/>
</dbReference>
<dbReference type="InterPro" id="IPR011063">
    <property type="entry name" value="TilS/TtcA_N"/>
</dbReference>
<dbReference type="Pfam" id="PF05903">
    <property type="entry name" value="Peptidase_C97"/>
    <property type="match status" value="1"/>
</dbReference>
<comment type="subcellular location">
    <subcellularLocation>
        <location evidence="4">Nucleus</location>
    </subcellularLocation>
</comment>
<dbReference type="Gene3D" id="3.90.1720.30">
    <property type="entry name" value="PPPDE domains"/>
    <property type="match status" value="1"/>
</dbReference>
<keyword evidence="14" id="KW-0539">Nucleus</keyword>
<evidence type="ECO:0000313" key="18">
    <source>
        <dbReference type="Proteomes" id="UP000591131"/>
    </source>
</evidence>
<evidence type="ECO:0000259" key="16">
    <source>
        <dbReference type="PROSITE" id="PS51858"/>
    </source>
</evidence>
<dbReference type="SUPFAM" id="SSF56300">
    <property type="entry name" value="Metallo-dependent phosphatases"/>
    <property type="match status" value="1"/>
</dbReference>
<dbReference type="InterPro" id="IPR036181">
    <property type="entry name" value="MIT_dom_sf"/>
</dbReference>
<evidence type="ECO:0000256" key="14">
    <source>
        <dbReference type="ARBA" id="ARBA00023242"/>
    </source>
</evidence>
<dbReference type="OrthoDB" id="434144at2759"/>
<dbReference type="InterPro" id="IPR042266">
    <property type="entry name" value="PPPDE_sf"/>
</dbReference>
<keyword evidence="9" id="KW-0479">Metal-binding</keyword>
<name>A0A7J6L4M5_PERCH</name>
<dbReference type="Proteomes" id="UP000591131">
    <property type="component" value="Unassembled WGS sequence"/>
</dbReference>
<evidence type="ECO:0000256" key="3">
    <source>
        <dbReference type="ARBA" id="ARBA00001954"/>
    </source>
</evidence>
<organism evidence="17 18">
    <name type="scientific">Perkinsus chesapeaki</name>
    <name type="common">Clam parasite</name>
    <name type="synonym">Perkinsus andrewsi</name>
    <dbReference type="NCBI Taxonomy" id="330153"/>
    <lineage>
        <taxon>Eukaryota</taxon>
        <taxon>Sar</taxon>
        <taxon>Alveolata</taxon>
        <taxon>Perkinsozoa</taxon>
        <taxon>Perkinsea</taxon>
        <taxon>Perkinsida</taxon>
        <taxon>Perkinsidae</taxon>
        <taxon>Perkinsus</taxon>
    </lineage>
</organism>
<evidence type="ECO:0000256" key="7">
    <source>
        <dbReference type="ARBA" id="ARBA00022664"/>
    </source>
</evidence>
<keyword evidence="11" id="KW-0862">Zinc</keyword>
<dbReference type="GO" id="GO:0046872">
    <property type="term" value="F:metal ion binding"/>
    <property type="evidence" value="ECO:0007669"/>
    <property type="project" value="UniProtKB-KW"/>
</dbReference>
<evidence type="ECO:0000256" key="13">
    <source>
        <dbReference type="ARBA" id="ARBA00023211"/>
    </source>
</evidence>
<dbReference type="Pfam" id="PF05011">
    <property type="entry name" value="DBR1"/>
    <property type="match status" value="1"/>
</dbReference>
<dbReference type="InterPro" id="IPR041816">
    <property type="entry name" value="Dbr1_N"/>
</dbReference>
<evidence type="ECO:0000256" key="10">
    <source>
        <dbReference type="ARBA" id="ARBA00022801"/>
    </source>
</evidence>
<feature type="region of interest" description="Disordered" evidence="15">
    <location>
        <begin position="1721"/>
        <end position="1758"/>
    </location>
</feature>
<evidence type="ECO:0000313" key="17">
    <source>
        <dbReference type="EMBL" id="KAF4654061.1"/>
    </source>
</evidence>
<proteinExistence type="inferred from homology"/>
<dbReference type="InterPro" id="IPR029052">
    <property type="entry name" value="Metallo-depent_PP-like"/>
</dbReference>
<dbReference type="SUPFAM" id="SSF52402">
    <property type="entry name" value="Adenine nucleotide alpha hydrolases-like"/>
    <property type="match status" value="1"/>
</dbReference>
<dbReference type="InterPro" id="IPR012795">
    <property type="entry name" value="tRNA_Ile_lys_synt_N"/>
</dbReference>
<dbReference type="Gene3D" id="3.60.21.10">
    <property type="match status" value="1"/>
</dbReference>
<dbReference type="InterPro" id="IPR007708">
    <property type="entry name" value="DBR1_C"/>
</dbReference>
<dbReference type="Gene3D" id="3.40.50.620">
    <property type="entry name" value="HUPs"/>
    <property type="match status" value="1"/>
</dbReference>
<dbReference type="CDD" id="cd00844">
    <property type="entry name" value="MPP_Dbr1_N"/>
    <property type="match status" value="1"/>
</dbReference>
<evidence type="ECO:0000256" key="15">
    <source>
        <dbReference type="SAM" id="MobiDB-lite"/>
    </source>
</evidence>
<evidence type="ECO:0000256" key="4">
    <source>
        <dbReference type="ARBA" id="ARBA00004123"/>
    </source>
</evidence>
<dbReference type="GO" id="GO:0008419">
    <property type="term" value="F:RNA lariat debranching enzyme activity"/>
    <property type="evidence" value="ECO:0007669"/>
    <property type="project" value="TreeGrafter"/>
</dbReference>
<dbReference type="InterPro" id="IPR004843">
    <property type="entry name" value="Calcineurin-like_PHP"/>
</dbReference>
<dbReference type="PROSITE" id="PS51858">
    <property type="entry name" value="PPPDE"/>
    <property type="match status" value="1"/>
</dbReference>
<keyword evidence="12" id="KW-0408">Iron</keyword>